<dbReference type="OrthoDB" id="10055806at2759"/>
<sequence>MEVEAVVGRTGSLPCDIEPDSHEDRVYMVLWFRHAGGKPLYRLVVYSMHFRGRKPFKFNRRRRRITDDDLAIWFWDPNLLLFKLLLGLSPSTKHHIPVLFGAIGGMYFHLCYSKRLV</sequence>
<dbReference type="InterPro" id="IPR013783">
    <property type="entry name" value="Ig-like_fold"/>
</dbReference>
<keyword evidence="1" id="KW-0812">Transmembrane</keyword>
<keyword evidence="1" id="KW-0472">Membrane</keyword>
<accession>A0A821TYC9</accession>
<keyword evidence="3" id="KW-1185">Reference proteome</keyword>
<dbReference type="SUPFAM" id="SSF48726">
    <property type="entry name" value="Immunoglobulin"/>
    <property type="match status" value="1"/>
</dbReference>
<reference evidence="2" key="1">
    <citation type="submission" date="2021-02" db="EMBL/GenBank/DDBJ databases">
        <authorList>
            <person name="Steward A R."/>
        </authorList>
    </citation>
    <scope>NUCLEOTIDE SEQUENCE</scope>
</reference>
<evidence type="ECO:0000313" key="3">
    <source>
        <dbReference type="Proteomes" id="UP000663880"/>
    </source>
</evidence>
<dbReference type="AlphaFoldDB" id="A0A821TYC9"/>
<proteinExistence type="predicted"/>
<dbReference type="Gene3D" id="2.60.40.10">
    <property type="entry name" value="Immunoglobulins"/>
    <property type="match status" value="1"/>
</dbReference>
<feature type="transmembrane region" description="Helical" evidence="1">
    <location>
        <begin position="70"/>
        <end position="88"/>
    </location>
</feature>
<keyword evidence="1" id="KW-1133">Transmembrane helix</keyword>
<gene>
    <name evidence="2" type="ORF">PMACD_LOCUS9592</name>
</gene>
<protein>
    <submittedName>
        <fullName evidence="2">Uncharacterized protein</fullName>
    </submittedName>
</protein>
<dbReference type="Proteomes" id="UP000663880">
    <property type="component" value="Unassembled WGS sequence"/>
</dbReference>
<evidence type="ECO:0000256" key="1">
    <source>
        <dbReference type="SAM" id="Phobius"/>
    </source>
</evidence>
<dbReference type="EMBL" id="CAJOBZ010000027">
    <property type="protein sequence ID" value="CAF4880883.1"/>
    <property type="molecule type" value="Genomic_DNA"/>
</dbReference>
<name>A0A821TYC9_9NEOP</name>
<feature type="transmembrane region" description="Helical" evidence="1">
    <location>
        <begin position="94"/>
        <end position="112"/>
    </location>
</feature>
<comment type="caution">
    <text evidence="2">The sequence shown here is derived from an EMBL/GenBank/DDBJ whole genome shotgun (WGS) entry which is preliminary data.</text>
</comment>
<dbReference type="InterPro" id="IPR036179">
    <property type="entry name" value="Ig-like_dom_sf"/>
</dbReference>
<evidence type="ECO:0000313" key="2">
    <source>
        <dbReference type="EMBL" id="CAF4880883.1"/>
    </source>
</evidence>
<organism evidence="2 3">
    <name type="scientific">Pieris macdunnoughi</name>
    <dbReference type="NCBI Taxonomy" id="345717"/>
    <lineage>
        <taxon>Eukaryota</taxon>
        <taxon>Metazoa</taxon>
        <taxon>Ecdysozoa</taxon>
        <taxon>Arthropoda</taxon>
        <taxon>Hexapoda</taxon>
        <taxon>Insecta</taxon>
        <taxon>Pterygota</taxon>
        <taxon>Neoptera</taxon>
        <taxon>Endopterygota</taxon>
        <taxon>Lepidoptera</taxon>
        <taxon>Glossata</taxon>
        <taxon>Ditrysia</taxon>
        <taxon>Papilionoidea</taxon>
        <taxon>Pieridae</taxon>
        <taxon>Pierinae</taxon>
        <taxon>Pieris</taxon>
    </lineage>
</organism>